<sequence>MNNSYDGFTKYPITFEWEMGDMVVSLVTTSISTTPFVGESLQSNMDTKKHRYMVDISLDGDVNLTFRFPSPDERNVFLDFINSNTVEF</sequence>
<dbReference type="GeneID" id="40088603"/>
<proteinExistence type="predicted"/>
<dbReference type="KEGG" id="vg:40088603"/>
<keyword evidence="2" id="KW-1185">Reference proteome</keyword>
<dbReference type="RefSeq" id="YP_009612265.1">
    <property type="nucleotide sequence ID" value="NC_042013.1"/>
</dbReference>
<reference evidence="1 2" key="1">
    <citation type="submission" date="2017-06" db="EMBL/GenBank/DDBJ databases">
        <authorList>
            <person name="Kim H.J."/>
            <person name="Triplett B.A."/>
        </authorList>
    </citation>
    <scope>NUCLEOTIDE SEQUENCE [LARGE SCALE GENOMIC DNA]</scope>
</reference>
<protein>
    <submittedName>
        <fullName evidence="1">Uncharacterized protein</fullName>
    </submittedName>
</protein>
<dbReference type="Proteomes" id="UP000223025">
    <property type="component" value="Segment"/>
</dbReference>
<evidence type="ECO:0000313" key="1">
    <source>
        <dbReference type="EMBL" id="AUZ95359.1"/>
    </source>
</evidence>
<evidence type="ECO:0000313" key="2">
    <source>
        <dbReference type="Proteomes" id="UP000223025"/>
    </source>
</evidence>
<accession>A0A2L0V0P8</accession>
<dbReference type="EMBL" id="MF403008">
    <property type="protein sequence ID" value="AUZ95359.1"/>
    <property type="molecule type" value="Genomic_DNA"/>
</dbReference>
<name>A0A2L0V0P8_9CAUD</name>
<organism evidence="1 2">
    <name type="scientific">Agrobacterium phage Atu_ph07</name>
    <dbReference type="NCBI Taxonomy" id="2024264"/>
    <lineage>
        <taxon>Viruses</taxon>
        <taxon>Duplodnaviria</taxon>
        <taxon>Heunggongvirae</taxon>
        <taxon>Uroviricota</taxon>
        <taxon>Caudoviricetes</taxon>
        <taxon>Polybotosvirus</taxon>
        <taxon>Polybotosvirus Atuph07</taxon>
    </lineage>
</organism>